<keyword evidence="1" id="KW-1133">Transmembrane helix</keyword>
<feature type="transmembrane region" description="Helical" evidence="1">
    <location>
        <begin position="98"/>
        <end position="118"/>
    </location>
</feature>
<sequence>MSHSPSNSTTHGTDTDKAGALARNAAKAVGAVFLLVGILGFVPGITQDIYPLNFFGHEPKGREHALLLGLFEVSVLHNIVHLLFGVAGLAMAKNARSAVTYLIGGGVIYLVLTVYGLIANGDHRGAINFVPINGHDNWLHALLGVGMLALGFIAKKALDKSHDHTTTTR</sequence>
<keyword evidence="1" id="KW-0472">Membrane</keyword>
<proteinExistence type="predicted"/>
<feature type="transmembrane region" description="Helical" evidence="1">
    <location>
        <begin position="25"/>
        <end position="45"/>
    </location>
</feature>
<protein>
    <submittedName>
        <fullName evidence="2">Chromosomal replication initiator protein DnaA</fullName>
    </submittedName>
</protein>
<organism evidence="2">
    <name type="scientific">uncultured Nocardioidaceae bacterium</name>
    <dbReference type="NCBI Taxonomy" id="253824"/>
    <lineage>
        <taxon>Bacteria</taxon>
        <taxon>Bacillati</taxon>
        <taxon>Actinomycetota</taxon>
        <taxon>Actinomycetes</taxon>
        <taxon>Propionibacteriales</taxon>
        <taxon>Nocardioidaceae</taxon>
        <taxon>environmental samples</taxon>
    </lineage>
</organism>
<keyword evidence="1" id="KW-0812">Transmembrane</keyword>
<feature type="transmembrane region" description="Helical" evidence="1">
    <location>
        <begin position="138"/>
        <end position="154"/>
    </location>
</feature>
<evidence type="ECO:0000313" key="2">
    <source>
        <dbReference type="EMBL" id="CAA9385961.1"/>
    </source>
</evidence>
<name>A0A6J4NLA4_9ACTN</name>
<dbReference type="Pfam" id="PF14325">
    <property type="entry name" value="DUF4383"/>
    <property type="match status" value="1"/>
</dbReference>
<dbReference type="EMBL" id="CADCUK010000162">
    <property type="protein sequence ID" value="CAA9385961.1"/>
    <property type="molecule type" value="Genomic_DNA"/>
</dbReference>
<gene>
    <name evidence="2" type="ORF">AVDCRST_MAG47-2549</name>
</gene>
<feature type="transmembrane region" description="Helical" evidence="1">
    <location>
        <begin position="65"/>
        <end position="91"/>
    </location>
</feature>
<accession>A0A6J4NLA4</accession>
<evidence type="ECO:0000256" key="1">
    <source>
        <dbReference type="SAM" id="Phobius"/>
    </source>
</evidence>
<reference evidence="2" key="1">
    <citation type="submission" date="2020-02" db="EMBL/GenBank/DDBJ databases">
        <authorList>
            <person name="Meier V. D."/>
        </authorList>
    </citation>
    <scope>NUCLEOTIDE SEQUENCE</scope>
    <source>
        <strain evidence="2">AVDCRST_MAG47</strain>
    </source>
</reference>
<dbReference type="AlphaFoldDB" id="A0A6J4NLA4"/>